<evidence type="ECO:0000256" key="1">
    <source>
        <dbReference type="SAM" id="MobiDB-lite"/>
    </source>
</evidence>
<organism evidence="2 3">
    <name type="scientific">Ephemerocybe angulata</name>
    <dbReference type="NCBI Taxonomy" id="980116"/>
    <lineage>
        <taxon>Eukaryota</taxon>
        <taxon>Fungi</taxon>
        <taxon>Dikarya</taxon>
        <taxon>Basidiomycota</taxon>
        <taxon>Agaricomycotina</taxon>
        <taxon>Agaricomycetes</taxon>
        <taxon>Agaricomycetidae</taxon>
        <taxon>Agaricales</taxon>
        <taxon>Agaricineae</taxon>
        <taxon>Psathyrellaceae</taxon>
        <taxon>Ephemerocybe</taxon>
    </lineage>
</organism>
<evidence type="ECO:0000313" key="2">
    <source>
        <dbReference type="EMBL" id="KAF6765371.1"/>
    </source>
</evidence>
<dbReference type="EMBL" id="JACGCI010000002">
    <property type="protein sequence ID" value="KAF6765371.1"/>
    <property type="molecule type" value="Genomic_DNA"/>
</dbReference>
<name>A0A8H6IH08_9AGAR</name>
<feature type="region of interest" description="Disordered" evidence="1">
    <location>
        <begin position="318"/>
        <end position="338"/>
    </location>
</feature>
<reference evidence="2 3" key="1">
    <citation type="submission" date="2020-07" db="EMBL/GenBank/DDBJ databases">
        <title>Comparative genomics of pyrophilous fungi reveals a link between fire events and developmental genes.</title>
        <authorList>
            <consortium name="DOE Joint Genome Institute"/>
            <person name="Steindorff A.S."/>
            <person name="Carver A."/>
            <person name="Calhoun S."/>
            <person name="Stillman K."/>
            <person name="Liu H."/>
            <person name="Lipzen A."/>
            <person name="Pangilinan J."/>
            <person name="Labutti K."/>
            <person name="Bruns T.D."/>
            <person name="Grigoriev I.V."/>
        </authorList>
    </citation>
    <scope>NUCLEOTIDE SEQUENCE [LARGE SCALE GENOMIC DNA]</scope>
    <source>
        <strain evidence="2 3">CBS 144469</strain>
    </source>
</reference>
<dbReference type="Proteomes" id="UP000521943">
    <property type="component" value="Unassembled WGS sequence"/>
</dbReference>
<protein>
    <submittedName>
        <fullName evidence="2">Uncharacterized protein</fullName>
    </submittedName>
</protein>
<evidence type="ECO:0000313" key="3">
    <source>
        <dbReference type="Proteomes" id="UP000521943"/>
    </source>
</evidence>
<sequence length="640" mass="70806">MATACGRGLRPQWGGGHDGEGTTPSGWKWVEKEARRGAARWMGDEATTTTRTPEESEAVINKWDGGNEEPPEESEAATSNIEIAHTHRPCATRWRDDDHDEATRWANGDGRDGVSSKATVEWVGAMARVRQRVGWRMRRVEGWHNGWDGTNDGRTPEESEAVISNGESARRLARQDDDDSEVSEETGNREVGIRGWAMWVGRMGCSDNRAYEMQCDNDEGLAATTRSLTHWAVTRHRHPRREVATTTASSATRPRQERGVRQRWCPTTSMRSDEACGDGDGEGVNTMTGFGQKRWATIVSSPKASGVRRGSCVGAEVQRRRGGWATTTSNGNGGRRQRWGIASHPFGSPLMRSLGQARTGRQYHPSCVPSVALGFLHSLQSLYSMQCPCIEQELWKFCRDMGSCFPSRYKLGMSLASVPDPRSPDEFPLLLCHSTLPIHLTSSSQVDINSVSDTPYVEQHHLRLQVLLTGVISVVTLSFGDSQNPTSSSHRELDKNYIAIPDQYATRNITSNPTSASLTHHTSSSQRTYVVLFLRIWKVGKRITGCNEVFPLTITSTCVDMAHPIALGASRSRTRRGAVVDESVPRPLATQEMPLSSFSIQTRTPADIVQAGLRHRHQDLISVGMPHARLQIRDDMGANI</sequence>
<accession>A0A8H6IH08</accession>
<gene>
    <name evidence="2" type="ORF">DFP72DRAFT_1039305</name>
</gene>
<feature type="region of interest" description="Disordered" evidence="1">
    <location>
        <begin position="1"/>
        <end position="57"/>
    </location>
</feature>
<comment type="caution">
    <text evidence="2">The sequence shown here is derived from an EMBL/GenBank/DDBJ whole genome shotgun (WGS) entry which is preliminary data.</text>
</comment>
<keyword evidence="3" id="KW-1185">Reference proteome</keyword>
<proteinExistence type="predicted"/>
<feature type="region of interest" description="Disordered" evidence="1">
    <location>
        <begin position="236"/>
        <end position="262"/>
    </location>
</feature>
<feature type="region of interest" description="Disordered" evidence="1">
    <location>
        <begin position="144"/>
        <end position="188"/>
    </location>
</feature>
<dbReference type="AlphaFoldDB" id="A0A8H6IH08"/>